<dbReference type="AlphaFoldDB" id="A0A369UPE3"/>
<keyword evidence="1" id="KW-1133">Transmembrane helix</keyword>
<feature type="transmembrane region" description="Helical" evidence="1">
    <location>
        <begin position="64"/>
        <end position="86"/>
    </location>
</feature>
<evidence type="ECO:0000313" key="2">
    <source>
        <dbReference type="EMBL" id="RDD81490.1"/>
    </source>
</evidence>
<accession>A0A369UPE3</accession>
<feature type="transmembrane region" description="Helical" evidence="1">
    <location>
        <begin position="246"/>
        <end position="268"/>
    </location>
</feature>
<feature type="transmembrane region" description="Helical" evidence="1">
    <location>
        <begin position="141"/>
        <end position="161"/>
    </location>
</feature>
<feature type="transmembrane region" description="Helical" evidence="1">
    <location>
        <begin position="98"/>
        <end position="117"/>
    </location>
</feature>
<proteinExistence type="predicted"/>
<dbReference type="Proteomes" id="UP000253782">
    <property type="component" value="Unassembled WGS sequence"/>
</dbReference>
<dbReference type="RefSeq" id="WP_114845361.1">
    <property type="nucleotide sequence ID" value="NZ_JBHSPE010000005.1"/>
</dbReference>
<dbReference type="OrthoDB" id="5944923at2"/>
<feature type="transmembrane region" description="Helical" evidence="1">
    <location>
        <begin position="207"/>
        <end position="225"/>
    </location>
</feature>
<reference evidence="2 3" key="1">
    <citation type="submission" date="2018-07" db="EMBL/GenBank/DDBJ databases">
        <title>Dyella tabacisoli L4-6T, whole genome shotgun sequence.</title>
        <authorList>
            <person name="Zhou X.-K."/>
            <person name="Li W.-J."/>
            <person name="Duan Y.-Q."/>
        </authorList>
    </citation>
    <scope>NUCLEOTIDE SEQUENCE [LARGE SCALE GENOMIC DNA]</scope>
    <source>
        <strain evidence="2 3">L4-6</strain>
    </source>
</reference>
<evidence type="ECO:0000313" key="3">
    <source>
        <dbReference type="Proteomes" id="UP000253782"/>
    </source>
</evidence>
<name>A0A369UPE3_9GAMM</name>
<sequence length="270" mass="29244">MTGNETRARLWVDPWTMVGLVLLLLPLLTMAHELLGHALTCVASGHRPSELGAYYIECPGTDGWTARIVAMAGTGMDVLLAVLAYLAWCKVERPLPRLMLWMVFIVKGMVAAGYWMFSGATNLGDWGPDVGGGIGPLPLPWLWRVGLFVVGLYVYVRVVRLGIRMLIAMLGGGDQARRVQRWIALTLYVVAGVGALVVSLFNPLGLVITLMSAVASSFGGLAGLFNVAYSRRCDLPPRDFYIGRHYALIAAGVLVTLVFAATLGPTIYLH</sequence>
<protein>
    <submittedName>
        <fullName evidence="2">Uncharacterized protein</fullName>
    </submittedName>
</protein>
<keyword evidence="1" id="KW-0812">Transmembrane</keyword>
<feature type="transmembrane region" description="Helical" evidence="1">
    <location>
        <begin position="182"/>
        <end position="201"/>
    </location>
</feature>
<comment type="caution">
    <text evidence="2">The sequence shown here is derived from an EMBL/GenBank/DDBJ whole genome shotgun (WGS) entry which is preliminary data.</text>
</comment>
<keyword evidence="1" id="KW-0472">Membrane</keyword>
<dbReference type="EMBL" id="QQAH01000009">
    <property type="protein sequence ID" value="RDD81490.1"/>
    <property type="molecule type" value="Genomic_DNA"/>
</dbReference>
<keyword evidence="3" id="KW-1185">Reference proteome</keyword>
<evidence type="ECO:0000256" key="1">
    <source>
        <dbReference type="SAM" id="Phobius"/>
    </source>
</evidence>
<gene>
    <name evidence="2" type="ORF">DVJ77_09915</name>
</gene>
<organism evidence="2 3">
    <name type="scientific">Dyella tabacisoli</name>
    <dbReference type="NCBI Taxonomy" id="2282381"/>
    <lineage>
        <taxon>Bacteria</taxon>
        <taxon>Pseudomonadati</taxon>
        <taxon>Pseudomonadota</taxon>
        <taxon>Gammaproteobacteria</taxon>
        <taxon>Lysobacterales</taxon>
        <taxon>Rhodanobacteraceae</taxon>
        <taxon>Dyella</taxon>
    </lineage>
</organism>